<feature type="domain" description="Aminotransferase class I/classII large" evidence="7">
    <location>
        <begin position="48"/>
        <end position="412"/>
    </location>
</feature>
<accession>A0A1F5AYL6</accession>
<dbReference type="InterPro" id="IPR015422">
    <property type="entry name" value="PyrdxlP-dep_Trfase_small"/>
</dbReference>
<dbReference type="InterPro" id="IPR015424">
    <property type="entry name" value="PyrdxlP-dep_Trfase"/>
</dbReference>
<dbReference type="NCBIfam" id="NF005334">
    <property type="entry name" value="PRK06855.1"/>
    <property type="match status" value="1"/>
</dbReference>
<keyword evidence="4 8" id="KW-0808">Transferase</keyword>
<evidence type="ECO:0000313" key="8">
    <source>
        <dbReference type="EMBL" id="OGD23439.1"/>
    </source>
</evidence>
<evidence type="ECO:0000256" key="2">
    <source>
        <dbReference type="ARBA" id="ARBA00007441"/>
    </source>
</evidence>
<dbReference type="Pfam" id="PF00155">
    <property type="entry name" value="Aminotran_1_2"/>
    <property type="match status" value="1"/>
</dbReference>
<dbReference type="SUPFAM" id="SSF53383">
    <property type="entry name" value="PLP-dependent transferases"/>
    <property type="match status" value="1"/>
</dbReference>
<sequence length="434" mass="48425">MRTNIVHSGAEALTYEIRGIVAVAEQLAQLGVTIHWENIGDPVAKGYRMPVWIKEIIKNEVDNDKSFGYCPTRGLLETRRFLATKTNSKKGAQITENDIIFFNGLGDAISKIYTNLNKEARIIGPCPAYSTHSSAEAAHAGSSAITYDLLPEKNWLPDIDDLRNKVKYNPAISGILIINPDNPTGMVYPKKILEEIVAIAKEYDLFIISDEIYANVLYGDEQTASLAEIIGTVPGIAMKGISKEFPWPGSRCGWIEVYNATHDELFARYVKSVLDSKMLEVCSTTLPQSVIPKIMSDPRYETHLANKNAEYKKRAEFAHQMLSAVPGIIAPKPSGAFYMSIVFSKNVLNEKQTLPITDNAVRMFLEEKVEGVPNDKRFVYYLMGATGICTVPLSGFNTDLPGFRITLLESDEERFKKIFETVSQKIKEYLQSSS</sequence>
<comment type="cofactor">
    <cofactor evidence="1">
        <name>pyridoxal 5'-phosphate</name>
        <dbReference type="ChEBI" id="CHEBI:597326"/>
    </cofactor>
</comment>
<organism evidence="8 9">
    <name type="scientific">Candidatus Azambacteria bacterium RBG_16_47_10</name>
    <dbReference type="NCBI Taxonomy" id="1797292"/>
    <lineage>
        <taxon>Bacteria</taxon>
        <taxon>Candidatus Azamiibacteriota</taxon>
    </lineage>
</organism>
<gene>
    <name evidence="8" type="ORF">A2Z10_00480</name>
</gene>
<comment type="similarity">
    <text evidence="2">Belongs to the class-I pyridoxal-phosphate-dependent aminotransferase family.</text>
</comment>
<evidence type="ECO:0000259" key="7">
    <source>
        <dbReference type="Pfam" id="PF00155"/>
    </source>
</evidence>
<dbReference type="PANTHER" id="PTHR43488">
    <property type="entry name" value="GLUTAMATE-PYRUVATE AMINOTRANSFERASE ALAA"/>
    <property type="match status" value="1"/>
</dbReference>
<dbReference type="InterPro" id="IPR015421">
    <property type="entry name" value="PyrdxlP-dep_Trfase_major"/>
</dbReference>
<keyword evidence="3 8" id="KW-0032">Aminotransferase</keyword>
<dbReference type="CDD" id="cd00609">
    <property type="entry name" value="AAT_like"/>
    <property type="match status" value="1"/>
</dbReference>
<dbReference type="InterPro" id="IPR051926">
    <property type="entry name" value="Ala_Aminotransferase"/>
</dbReference>
<dbReference type="Gene3D" id="3.90.1150.10">
    <property type="entry name" value="Aspartate Aminotransferase, domain 1"/>
    <property type="match status" value="1"/>
</dbReference>
<keyword evidence="5" id="KW-0663">Pyridoxal phosphate</keyword>
<evidence type="ECO:0000256" key="1">
    <source>
        <dbReference type="ARBA" id="ARBA00001933"/>
    </source>
</evidence>
<evidence type="ECO:0000256" key="5">
    <source>
        <dbReference type="ARBA" id="ARBA00022898"/>
    </source>
</evidence>
<comment type="caution">
    <text evidence="8">The sequence shown here is derived from an EMBL/GenBank/DDBJ whole genome shotgun (WGS) entry which is preliminary data.</text>
</comment>
<proteinExistence type="inferred from homology"/>
<evidence type="ECO:0000313" key="9">
    <source>
        <dbReference type="Proteomes" id="UP000176639"/>
    </source>
</evidence>
<protein>
    <recommendedName>
        <fullName evidence="6">alanine transaminase</fullName>
        <ecNumber evidence="6">2.6.1.2</ecNumber>
    </recommendedName>
</protein>
<dbReference type="PANTHER" id="PTHR43488:SF2">
    <property type="entry name" value="GLUTAMATE-PYRUVATE AMINOTRANSFERASE ALAA"/>
    <property type="match status" value="1"/>
</dbReference>
<dbReference type="Proteomes" id="UP000176639">
    <property type="component" value="Unassembled WGS sequence"/>
</dbReference>
<evidence type="ECO:0000256" key="4">
    <source>
        <dbReference type="ARBA" id="ARBA00022679"/>
    </source>
</evidence>
<dbReference type="Gene3D" id="3.40.640.10">
    <property type="entry name" value="Type I PLP-dependent aspartate aminotransferase-like (Major domain)"/>
    <property type="match status" value="1"/>
</dbReference>
<dbReference type="EC" id="2.6.1.2" evidence="6"/>
<dbReference type="GO" id="GO:0030170">
    <property type="term" value="F:pyridoxal phosphate binding"/>
    <property type="evidence" value="ECO:0007669"/>
    <property type="project" value="InterPro"/>
</dbReference>
<evidence type="ECO:0000256" key="3">
    <source>
        <dbReference type="ARBA" id="ARBA00022576"/>
    </source>
</evidence>
<name>A0A1F5AYL6_9BACT</name>
<dbReference type="GO" id="GO:0004021">
    <property type="term" value="F:L-alanine:2-oxoglutarate aminotransferase activity"/>
    <property type="evidence" value="ECO:0007669"/>
    <property type="project" value="UniProtKB-EC"/>
</dbReference>
<dbReference type="EMBL" id="MEYI01000040">
    <property type="protein sequence ID" value="OGD23439.1"/>
    <property type="molecule type" value="Genomic_DNA"/>
</dbReference>
<dbReference type="AlphaFoldDB" id="A0A1F5AYL6"/>
<dbReference type="InterPro" id="IPR004839">
    <property type="entry name" value="Aminotransferase_I/II_large"/>
</dbReference>
<evidence type="ECO:0000256" key="6">
    <source>
        <dbReference type="ARBA" id="ARBA00026106"/>
    </source>
</evidence>
<reference evidence="8 9" key="1">
    <citation type="journal article" date="2016" name="Nat. Commun.">
        <title>Thousands of microbial genomes shed light on interconnected biogeochemical processes in an aquifer system.</title>
        <authorList>
            <person name="Anantharaman K."/>
            <person name="Brown C.T."/>
            <person name="Hug L.A."/>
            <person name="Sharon I."/>
            <person name="Castelle C.J."/>
            <person name="Probst A.J."/>
            <person name="Thomas B.C."/>
            <person name="Singh A."/>
            <person name="Wilkins M.J."/>
            <person name="Karaoz U."/>
            <person name="Brodie E.L."/>
            <person name="Williams K.H."/>
            <person name="Hubbard S.S."/>
            <person name="Banfield J.F."/>
        </authorList>
    </citation>
    <scope>NUCLEOTIDE SEQUENCE [LARGE SCALE GENOMIC DNA]</scope>
</reference>